<feature type="compositionally biased region" description="Acidic residues" evidence="8">
    <location>
        <begin position="634"/>
        <end position="646"/>
    </location>
</feature>
<evidence type="ECO:0000256" key="3">
    <source>
        <dbReference type="ARBA" id="ARBA00022525"/>
    </source>
</evidence>
<dbReference type="PANTHER" id="PTHR38340">
    <property type="entry name" value="S-LAYER PROTEIN"/>
    <property type="match status" value="1"/>
</dbReference>
<dbReference type="Proteomes" id="UP000289708">
    <property type="component" value="Unassembled WGS sequence"/>
</dbReference>
<feature type="region of interest" description="Disordered" evidence="8">
    <location>
        <begin position="958"/>
        <end position="992"/>
    </location>
</feature>
<accession>A0A4Q0MNR8</accession>
<name>A0A4Q0MNR8_9HYPH</name>
<keyword evidence="6" id="KW-0843">Virulence</keyword>
<dbReference type="PROSITE" id="PS00330">
    <property type="entry name" value="HEMOLYSIN_CALCIUM"/>
    <property type="match status" value="10"/>
</dbReference>
<dbReference type="InterPro" id="IPR001343">
    <property type="entry name" value="Hemolysn_Ca-bd"/>
</dbReference>
<comment type="caution">
    <text evidence="9">The sequence shown here is derived from an EMBL/GenBank/DDBJ whole genome shotgun (WGS) entry which is preliminary data.</text>
</comment>
<dbReference type="EMBL" id="RYFI01000001">
    <property type="protein sequence ID" value="RXF75561.1"/>
    <property type="molecule type" value="Genomic_DNA"/>
</dbReference>
<dbReference type="InterPro" id="IPR011049">
    <property type="entry name" value="Serralysin-like_metalloprot_C"/>
</dbReference>
<dbReference type="PANTHER" id="PTHR38340:SF1">
    <property type="entry name" value="S-LAYER PROTEIN"/>
    <property type="match status" value="1"/>
</dbReference>
<dbReference type="SUPFAM" id="SSF51120">
    <property type="entry name" value="beta-Roll"/>
    <property type="match status" value="7"/>
</dbReference>
<evidence type="ECO:0000256" key="1">
    <source>
        <dbReference type="ARBA" id="ARBA00004370"/>
    </source>
</evidence>
<dbReference type="Pfam" id="PF00353">
    <property type="entry name" value="HemolysinCabind"/>
    <property type="match status" value="15"/>
</dbReference>
<evidence type="ECO:0000256" key="8">
    <source>
        <dbReference type="SAM" id="MobiDB-lite"/>
    </source>
</evidence>
<dbReference type="PRINTS" id="PR00313">
    <property type="entry name" value="CABNDNGRPT"/>
</dbReference>
<dbReference type="AlphaFoldDB" id="A0A4Q0MNR8"/>
<dbReference type="GO" id="GO:0005509">
    <property type="term" value="F:calcium ion binding"/>
    <property type="evidence" value="ECO:0007669"/>
    <property type="project" value="InterPro"/>
</dbReference>
<evidence type="ECO:0000313" key="9">
    <source>
        <dbReference type="EMBL" id="RXF75561.1"/>
    </source>
</evidence>
<feature type="compositionally biased region" description="Gly residues" evidence="8">
    <location>
        <begin position="958"/>
        <end position="969"/>
    </location>
</feature>
<dbReference type="InterPro" id="IPR050557">
    <property type="entry name" value="RTX_toxin/Mannuronan_C5-epim"/>
</dbReference>
<sequence>MAVYDNGAGPDVIQGPDESNRFYSSLDDYGGRGVADSDSLTGGSLFDYFEITPGADTIDGGAGQDEFSAVAARISFLGLDPDEPDETTPGDALNLRVDLAAGTYEVDWFTVDLRGTGATDLIVKSSGVLRNIEIVLGTDGDDTLLGSGAEFEVFSGSIGSDVLDGRGGIDQLDLFAPYTADGSKDPVGVVVDGKTHTFKDHYGFTDKYSNIEQFQLSYLDDVFKGGKDDELVYQSGGSDTLDGGDGRDTLTLAYSETGVLVNFATGRIVKGEQGTDTFRNFENIQATGGADTVIGDGEDNSFQGYDGADSLAGGDGKDTLTGGTGDDTLDGGSGDDSLNGNAGKDVMYGGAGVDTVTFATTTGSVEVSLEDKLAVTVDGAETVAEFEIVIGSNYNDVLEGAKGADTLRGGDGDDTLAGGGGKNLLDGGDGIDSVDYEGLEEKGAKIGLILDLETGDAKLGSIQDRLIGVEKVGGTKLADRMAGDGSDNELTGRAGADTMSGGAGDDTLDGGDGRDLVTFEKSTTGVVASLKTGSSAGEGQDRLVGFEDLTGSDLGDELTGTDKANLLDGRGGHDSIVGLGGDDTVKAGGGNDTLDGGDGKDTLEGGEGDDVLTDKAGENRLEGEDGDDRLTGGAEDDTLDGGDDNDSLVAGAGDDDLYGGDGKDTLEGGAGDDEILGGDGDDVMDAGDGRDELDGEEGDDKLSGGKGDKDFQGDEGDDTLKGGAGRDELDGGDDDDLITTGGGVANGVLGNAGDDTMTGGSGSDFFEFYGLQSLSGEPTGSITGDCSGNDVIDGGGGDDQVAYLTATAAVLVDLSKGVATGGGGEDSLKSIEAVLASDFNDTLVGSGRSEAFAGLKGNDSISAGGGNDTINGTAGRDTIDGGAGVDTLIFDSALRVKIKAGDEDNAYKFIDADNATQADTVISIEKFEGSADDDSITGDKKDKDGLKLDGGAGDDLIKGSGGADTVGGGDGRDTIDGGAGRDRLTGGAGSDQLTGGVGGDVFVFDDARGADVVTDFDQGDMIEVKAAAFDLDLPGGDLDDSAFVAAKNPAAAGTKPQFLYDLDDGLLLLDLDGKAGDDPILVATINGAPDLSADDIRIV</sequence>
<evidence type="ECO:0000256" key="4">
    <source>
        <dbReference type="ARBA" id="ARBA00022656"/>
    </source>
</evidence>
<feature type="compositionally biased region" description="Acidic residues" evidence="8">
    <location>
        <begin position="670"/>
        <end position="686"/>
    </location>
</feature>
<feature type="region of interest" description="Disordered" evidence="8">
    <location>
        <begin position="547"/>
        <end position="738"/>
    </location>
</feature>
<dbReference type="GO" id="GO:0090729">
    <property type="term" value="F:toxin activity"/>
    <property type="evidence" value="ECO:0007669"/>
    <property type="project" value="UniProtKB-KW"/>
</dbReference>
<reference evidence="9 10" key="1">
    <citation type="submission" date="2018-12" db="EMBL/GenBank/DDBJ databases">
        <title>bacterium Hansschlegelia zhihuaiae S113.</title>
        <authorList>
            <person name="He J."/>
        </authorList>
    </citation>
    <scope>NUCLEOTIDE SEQUENCE [LARGE SCALE GENOMIC DNA]</scope>
    <source>
        <strain evidence="9 10">S 113</strain>
    </source>
</reference>
<feature type="region of interest" description="Disordered" evidence="8">
    <location>
        <begin position="304"/>
        <end position="341"/>
    </location>
</feature>
<dbReference type="OrthoDB" id="8043709at2"/>
<feature type="region of interest" description="Disordered" evidence="8">
    <location>
        <begin position="478"/>
        <end position="515"/>
    </location>
</feature>
<organism evidence="9 10">
    <name type="scientific">Hansschlegelia zhihuaiae</name>
    <dbReference type="NCBI Taxonomy" id="405005"/>
    <lineage>
        <taxon>Bacteria</taxon>
        <taxon>Pseudomonadati</taxon>
        <taxon>Pseudomonadota</taxon>
        <taxon>Alphaproteobacteria</taxon>
        <taxon>Hyphomicrobiales</taxon>
        <taxon>Methylopilaceae</taxon>
        <taxon>Hansschlegelia</taxon>
    </lineage>
</organism>
<gene>
    <name evidence="9" type="ORF">EK403_01555</name>
</gene>
<dbReference type="InterPro" id="IPR018511">
    <property type="entry name" value="Hemolysin-typ_Ca-bd_CS"/>
</dbReference>
<keyword evidence="3" id="KW-0964">Secreted</keyword>
<protein>
    <submittedName>
        <fullName evidence="9">Calcium-binding protein</fullName>
    </submittedName>
</protein>
<dbReference type="Gene3D" id="2.150.10.10">
    <property type="entry name" value="Serralysin-like metalloprotease, C-terminal"/>
    <property type="match status" value="7"/>
</dbReference>
<dbReference type="PRINTS" id="PR01488">
    <property type="entry name" value="RTXTOXINA"/>
</dbReference>
<evidence type="ECO:0000313" key="10">
    <source>
        <dbReference type="Proteomes" id="UP000289708"/>
    </source>
</evidence>
<evidence type="ECO:0000256" key="6">
    <source>
        <dbReference type="ARBA" id="ARBA00023026"/>
    </source>
</evidence>
<keyword evidence="5" id="KW-0677">Repeat</keyword>
<dbReference type="InterPro" id="IPR003995">
    <property type="entry name" value="RTX_toxin_determinant-A"/>
</dbReference>
<evidence type="ECO:0000256" key="5">
    <source>
        <dbReference type="ARBA" id="ARBA00022737"/>
    </source>
</evidence>
<feature type="compositionally biased region" description="Basic and acidic residues" evidence="8">
    <location>
        <begin position="612"/>
        <end position="623"/>
    </location>
</feature>
<comment type="subcellular location">
    <subcellularLocation>
        <location evidence="1">Membrane</location>
    </subcellularLocation>
    <subcellularLocation>
        <location evidence="2">Secreted</location>
    </subcellularLocation>
</comment>
<keyword evidence="4" id="KW-0800">Toxin</keyword>
<evidence type="ECO:0000256" key="7">
    <source>
        <dbReference type="ARBA" id="ARBA00023136"/>
    </source>
</evidence>
<dbReference type="RefSeq" id="WP_128775740.1">
    <property type="nucleotide sequence ID" value="NZ_RYFI01000001.1"/>
</dbReference>
<proteinExistence type="predicted"/>
<dbReference type="GO" id="GO:0016020">
    <property type="term" value="C:membrane"/>
    <property type="evidence" value="ECO:0007669"/>
    <property type="project" value="UniProtKB-SubCell"/>
</dbReference>
<dbReference type="GO" id="GO:0005576">
    <property type="term" value="C:extracellular region"/>
    <property type="evidence" value="ECO:0007669"/>
    <property type="project" value="UniProtKB-SubCell"/>
</dbReference>
<evidence type="ECO:0000256" key="2">
    <source>
        <dbReference type="ARBA" id="ARBA00004613"/>
    </source>
</evidence>
<keyword evidence="10" id="KW-1185">Reference proteome</keyword>
<feature type="compositionally biased region" description="Basic and acidic residues" evidence="8">
    <location>
        <begin position="970"/>
        <end position="984"/>
    </location>
</feature>
<feature type="compositionally biased region" description="Basic and acidic residues" evidence="8">
    <location>
        <begin position="700"/>
        <end position="729"/>
    </location>
</feature>
<keyword evidence="7" id="KW-0472">Membrane</keyword>